<gene>
    <name evidence="2" type="ORF">ACFOMD_05625</name>
</gene>
<dbReference type="RefSeq" id="WP_380858153.1">
    <property type="nucleotide sequence ID" value="NZ_JBHRXV010000004.1"/>
</dbReference>
<protein>
    <submittedName>
        <fullName evidence="2">Uncharacterized protein</fullName>
    </submittedName>
</protein>
<reference evidence="3" key="1">
    <citation type="journal article" date="2019" name="Int. J. Syst. Evol. Microbiol.">
        <title>The Global Catalogue of Microorganisms (GCM) 10K type strain sequencing project: providing services to taxonomists for standard genome sequencing and annotation.</title>
        <authorList>
            <consortium name="The Broad Institute Genomics Platform"/>
            <consortium name="The Broad Institute Genome Sequencing Center for Infectious Disease"/>
            <person name="Wu L."/>
            <person name="Ma J."/>
        </authorList>
    </citation>
    <scope>NUCLEOTIDE SEQUENCE [LARGE SCALE GENOMIC DNA]</scope>
    <source>
        <strain evidence="3">KCTC 42644</strain>
    </source>
</reference>
<sequence length="387" mass="41533">MRFVPPGHPFHGLSESFRTKIASAQNAALDPVMSSAGSLAEAVFEATKLAIAPQPAWYEQPSSELADRSFAELVQILLDLLVSQGSPRHAAQHSSVAVAQRLHLQRAFAEPDRVVSQIRNKVLGVVGDFPTQASDIECGRNPGDVLDPYILAATQYLVCAGDFQKAVSATVSHKALMIIEGLMGHLHEDVLGEMRGNVRVPEPTGANKAVLNVLTNPFPGADLLQVPLADGDAPKFHQIKSKTGSAKGGDGERLGLQLAALRSYYGGEIYYDALIGNTLRGHRSRAAVERVAPGVVVLVGESAFRSLTRSAVGPELLLRVYQTAFREVADTTGYDIEVMTAQIFQTFADKATAAGEGYLEAILHDATGGSQEQQDNRHFASGRTRRV</sequence>
<evidence type="ECO:0000313" key="3">
    <source>
        <dbReference type="Proteomes" id="UP001595615"/>
    </source>
</evidence>
<dbReference type="EMBL" id="JBHRXV010000004">
    <property type="protein sequence ID" value="MFC3712039.1"/>
    <property type="molecule type" value="Genomic_DNA"/>
</dbReference>
<organism evidence="2 3">
    <name type="scientific">Sphingoaurantiacus capsulatus</name>
    <dbReference type="NCBI Taxonomy" id="1771310"/>
    <lineage>
        <taxon>Bacteria</taxon>
        <taxon>Pseudomonadati</taxon>
        <taxon>Pseudomonadota</taxon>
        <taxon>Alphaproteobacteria</taxon>
        <taxon>Sphingomonadales</taxon>
        <taxon>Sphingosinicellaceae</taxon>
        <taxon>Sphingoaurantiacus</taxon>
    </lineage>
</organism>
<proteinExistence type="predicted"/>
<evidence type="ECO:0000256" key="1">
    <source>
        <dbReference type="SAM" id="MobiDB-lite"/>
    </source>
</evidence>
<keyword evidence="3" id="KW-1185">Reference proteome</keyword>
<comment type="caution">
    <text evidence="2">The sequence shown here is derived from an EMBL/GenBank/DDBJ whole genome shotgun (WGS) entry which is preliminary data.</text>
</comment>
<name>A0ABV7X7B5_9SPHN</name>
<accession>A0ABV7X7B5</accession>
<evidence type="ECO:0000313" key="2">
    <source>
        <dbReference type="EMBL" id="MFC3712039.1"/>
    </source>
</evidence>
<dbReference type="Proteomes" id="UP001595615">
    <property type="component" value="Unassembled WGS sequence"/>
</dbReference>
<feature type="region of interest" description="Disordered" evidence="1">
    <location>
        <begin position="366"/>
        <end position="387"/>
    </location>
</feature>